<feature type="chain" id="PRO_5032503425" evidence="1">
    <location>
        <begin position="23"/>
        <end position="817"/>
    </location>
</feature>
<name>A0A844G850_9BACT</name>
<comment type="caution">
    <text evidence="4">The sequence shown here is derived from an EMBL/GenBank/DDBJ whole genome shotgun (WGS) entry which is preliminary data.</text>
</comment>
<dbReference type="AlphaFoldDB" id="A0A844G850"/>
<accession>A0A844G850</accession>
<feature type="signal peptide" evidence="1">
    <location>
        <begin position="1"/>
        <end position="22"/>
    </location>
</feature>
<feature type="domain" description="Glycoside hydrolase 123 N-terminal" evidence="3">
    <location>
        <begin position="312"/>
        <end position="426"/>
    </location>
</feature>
<evidence type="ECO:0000313" key="5">
    <source>
        <dbReference type="Proteomes" id="UP000435649"/>
    </source>
</evidence>
<feature type="domain" description="Glycoside hydrolase 123 catalytic" evidence="2">
    <location>
        <begin position="578"/>
        <end position="756"/>
    </location>
</feature>
<dbReference type="Pfam" id="PF22680">
    <property type="entry name" value="Glyco_hydro_123_N_2"/>
    <property type="match status" value="1"/>
</dbReference>
<keyword evidence="5" id="KW-1185">Reference proteome</keyword>
<dbReference type="Pfam" id="PF13320">
    <property type="entry name" value="GH123_cat"/>
    <property type="match status" value="1"/>
</dbReference>
<reference evidence="4 5" key="1">
    <citation type="submission" date="2019-08" db="EMBL/GenBank/DDBJ databases">
        <title>In-depth cultivation of the pig gut microbiome towards novel bacterial diversity and tailored functional studies.</title>
        <authorList>
            <person name="Wylensek D."/>
            <person name="Hitch T.C.A."/>
            <person name="Clavel T."/>
        </authorList>
    </citation>
    <scope>NUCLEOTIDE SEQUENCE [LARGE SCALE GENOMIC DNA]</scope>
    <source>
        <strain evidence="4 5">BBE-744-WT-12</strain>
    </source>
</reference>
<evidence type="ECO:0000256" key="1">
    <source>
        <dbReference type="SAM" id="SignalP"/>
    </source>
</evidence>
<dbReference type="EMBL" id="VUNS01000041">
    <property type="protein sequence ID" value="MST99546.1"/>
    <property type="molecule type" value="Genomic_DNA"/>
</dbReference>
<evidence type="ECO:0000259" key="2">
    <source>
        <dbReference type="Pfam" id="PF13320"/>
    </source>
</evidence>
<keyword evidence="1" id="KW-0732">Signal</keyword>
<dbReference type="InterPro" id="IPR053850">
    <property type="entry name" value="Glyco_hydro_123_N_2"/>
</dbReference>
<dbReference type="RefSeq" id="WP_154420722.1">
    <property type="nucleotide sequence ID" value="NZ_VUNS01000041.1"/>
</dbReference>
<evidence type="ECO:0000259" key="3">
    <source>
        <dbReference type="Pfam" id="PF22680"/>
    </source>
</evidence>
<evidence type="ECO:0000313" key="4">
    <source>
        <dbReference type="EMBL" id="MST99546.1"/>
    </source>
</evidence>
<gene>
    <name evidence="4" type="ORF">FYJ85_21185</name>
</gene>
<sequence>MNPFKQTIAALLFGAAVSAAFAAESLFDFSVSDGGWKSTAKRDVVKRSAEYPAEGKQGLLFCGPEWKGGPSVWPAFETRSLPVKEWSRYDRLAVPVYNDSAAEMVFNIFISDSKKPLRQGAHFAHMLSPYSSKQLVLPLKQAFAGKGVDPADISVIHCYTENPENAMRFFIGGFTLLEPGDPVPELPGSYRQKILRRQAAVLAPRLKQLEAEAAAFDFRSLSPDAARRVRERVDAQLARFRSGEANDLLLSVKNGTPPDWSSIRSLVSAMSGFEALRETVSAAPGYEDVLLGCATPMEKVLPRVPVFRPLPETIAIEAARNEKEAAQLIVMPLGKERKKVGVRLTAFTGPAGTLPGSALSAVPVGFVETTFVPRSGSEYVGFWPDPLLAFLNTVDVGADEAQPFWIKADIPAGQPAGVYSGKAEITIGGKTAFSVPVSVRVRDFALPNRPMLPLAVTFWPNDGLMPKCNPEFDPEARKSPAAPVHAWKKHKKAWRDMLAGYGLMIDSLYEYGDWAPEFELLAELDREGKLGMFSLGYYHPASENPADNYGMQSTIDRIRPRYEKAKRLGILKHAYIYGCDESTADKFPAAERAAAILKKEFPDVPLFTTAYDDSFGTDGRLGSIDWFCPLTPQFNEKQAAAARKAGKQVWWYICLAPRRPYANNFIESSGIETRLLTGAMSAKYRPDGFLYYQTSLWNNTAPVTAGPYTDWIAQSFPGYNGDGNWTYPGPDGTPLGSIRLENFRDGLEDYAYVKLLEQRLAAAKQAGRNPQWQREAEAALAVPAALVGSLTEYTRDPQKVYAWRSRLADLIEAAPVK</sequence>
<protein>
    <submittedName>
        <fullName evidence="4">DUF4091 domain-containing protein</fullName>
    </submittedName>
</protein>
<dbReference type="InterPro" id="IPR025150">
    <property type="entry name" value="GH123_cat"/>
</dbReference>
<dbReference type="Proteomes" id="UP000435649">
    <property type="component" value="Unassembled WGS sequence"/>
</dbReference>
<proteinExistence type="predicted"/>
<organism evidence="4 5">
    <name type="scientific">Victivallis lenta</name>
    <dbReference type="NCBI Taxonomy" id="2606640"/>
    <lineage>
        <taxon>Bacteria</taxon>
        <taxon>Pseudomonadati</taxon>
        <taxon>Lentisphaerota</taxon>
        <taxon>Lentisphaeria</taxon>
        <taxon>Victivallales</taxon>
        <taxon>Victivallaceae</taxon>
        <taxon>Victivallis</taxon>
    </lineage>
</organism>